<feature type="coiled-coil region" evidence="2">
    <location>
        <begin position="169"/>
        <end position="196"/>
    </location>
</feature>
<dbReference type="EMBL" id="KZ613866">
    <property type="protein sequence ID" value="PMD53970.1"/>
    <property type="molecule type" value="Genomic_DNA"/>
</dbReference>
<organism evidence="5 6">
    <name type="scientific">Hyaloscypha bicolor E</name>
    <dbReference type="NCBI Taxonomy" id="1095630"/>
    <lineage>
        <taxon>Eukaryota</taxon>
        <taxon>Fungi</taxon>
        <taxon>Dikarya</taxon>
        <taxon>Ascomycota</taxon>
        <taxon>Pezizomycotina</taxon>
        <taxon>Leotiomycetes</taxon>
        <taxon>Helotiales</taxon>
        <taxon>Hyaloscyphaceae</taxon>
        <taxon>Hyaloscypha</taxon>
        <taxon>Hyaloscypha bicolor</taxon>
    </lineage>
</organism>
<dbReference type="OrthoDB" id="443402at2759"/>
<dbReference type="Pfam" id="PF24883">
    <property type="entry name" value="NPHP3_N"/>
    <property type="match status" value="1"/>
</dbReference>
<protein>
    <submittedName>
        <fullName evidence="5">Uncharacterized protein</fullName>
    </submittedName>
</protein>
<keyword evidence="1" id="KW-0677">Repeat</keyword>
<evidence type="ECO:0000256" key="1">
    <source>
        <dbReference type="ARBA" id="ARBA00022737"/>
    </source>
</evidence>
<keyword evidence="6" id="KW-1185">Reference proteome</keyword>
<dbReference type="InterPro" id="IPR056693">
    <property type="entry name" value="DUF7791"/>
</dbReference>
<evidence type="ECO:0000259" key="4">
    <source>
        <dbReference type="Pfam" id="PF25053"/>
    </source>
</evidence>
<name>A0A2J6ST75_9HELO</name>
<dbReference type="AlphaFoldDB" id="A0A2J6ST75"/>
<dbReference type="InParanoid" id="A0A2J6ST75"/>
<dbReference type="Gene3D" id="3.40.50.300">
    <property type="entry name" value="P-loop containing nucleotide triphosphate hydrolases"/>
    <property type="match status" value="1"/>
</dbReference>
<dbReference type="STRING" id="1095630.A0A2J6ST75"/>
<evidence type="ECO:0000256" key="2">
    <source>
        <dbReference type="SAM" id="Coils"/>
    </source>
</evidence>
<proteinExistence type="predicted"/>
<accession>A0A2J6ST75</accession>
<evidence type="ECO:0000313" key="6">
    <source>
        <dbReference type="Proteomes" id="UP000235371"/>
    </source>
</evidence>
<dbReference type="SUPFAM" id="SSF52540">
    <property type="entry name" value="P-loop containing nucleoside triphosphate hydrolases"/>
    <property type="match status" value="1"/>
</dbReference>
<dbReference type="Pfam" id="PF25053">
    <property type="entry name" value="DUF7791"/>
    <property type="match status" value="1"/>
</dbReference>
<keyword evidence="2" id="KW-0175">Coiled coil</keyword>
<feature type="domain" description="DUF7791" evidence="4">
    <location>
        <begin position="536"/>
        <end position="611"/>
    </location>
</feature>
<dbReference type="GeneID" id="36578549"/>
<reference evidence="5 6" key="1">
    <citation type="submission" date="2016-04" db="EMBL/GenBank/DDBJ databases">
        <title>A degradative enzymes factory behind the ericoid mycorrhizal symbiosis.</title>
        <authorList>
            <consortium name="DOE Joint Genome Institute"/>
            <person name="Martino E."/>
            <person name="Morin E."/>
            <person name="Grelet G."/>
            <person name="Kuo A."/>
            <person name="Kohler A."/>
            <person name="Daghino S."/>
            <person name="Barry K."/>
            <person name="Choi C."/>
            <person name="Cichocki N."/>
            <person name="Clum A."/>
            <person name="Copeland A."/>
            <person name="Hainaut M."/>
            <person name="Haridas S."/>
            <person name="Labutti K."/>
            <person name="Lindquist E."/>
            <person name="Lipzen A."/>
            <person name="Khouja H.-R."/>
            <person name="Murat C."/>
            <person name="Ohm R."/>
            <person name="Olson A."/>
            <person name="Spatafora J."/>
            <person name="Veneault-Fourrey C."/>
            <person name="Henrissat B."/>
            <person name="Grigoriev I."/>
            <person name="Martin F."/>
            <person name="Perotto S."/>
        </authorList>
    </citation>
    <scope>NUCLEOTIDE SEQUENCE [LARGE SCALE GENOMIC DNA]</scope>
    <source>
        <strain evidence="5 6">E</strain>
    </source>
</reference>
<dbReference type="InterPro" id="IPR056884">
    <property type="entry name" value="NPHP3-like_N"/>
</dbReference>
<evidence type="ECO:0000259" key="3">
    <source>
        <dbReference type="Pfam" id="PF24883"/>
    </source>
</evidence>
<dbReference type="PANTHER" id="PTHR10039:SF5">
    <property type="entry name" value="NACHT DOMAIN-CONTAINING PROTEIN"/>
    <property type="match status" value="1"/>
</dbReference>
<dbReference type="PANTHER" id="PTHR10039">
    <property type="entry name" value="AMELOGENIN"/>
    <property type="match status" value="1"/>
</dbReference>
<dbReference type="RefSeq" id="XP_024730874.1">
    <property type="nucleotide sequence ID" value="XM_024870467.1"/>
</dbReference>
<gene>
    <name evidence="5" type="ORF">K444DRAFT_132904</name>
</gene>
<sequence>MEPFTALSLAGNVIQFVDFGMRLLSETHEIYQSPSGSSTGIIEIESIFQDLSNLGAKLKISSISPSKPSGISPEEQALVELAGSCKRLADDLLATIKDLKVNDGPNRKWRSFRQGLITLWKKDKLDAVQKRLNNFRKQLSLQLLAILRDDQSDLLQEVKMLCSESRFLNADREEQLNRLSQDLQDARMEIARAGTAEKLAQLFDKFSALTVRASVVATEHAFLKSLDFVTLKVRLERIPDAYAKTFNWIFNPGDSKSSPEFYEWLRSENGVYWISGNAGSNKSTLMKYLTSHARTRTGLKEWAGNRKLIIGSYFFWNAGTTLQKSLEGLLRSLLYEILRQCPDLIPVVCPSRWSSVDRNAMDHGRWSFEECSEVMERVISQDSSSVKFCFFVDGLDEFEGDHLEVIQTLKALTEATNIKICISSRPWNVFKDAYGRGLNRELALQDWNQPDIEVYVRNKLDKHIKAGSGGHGDEQFQRIIQEIVERSNGVFLWVFLVVRSLNDGFTNGDSITTLYARLRGLPRDLEPFFQHMLDQIDEIYREQMAVSFKYTLDAIEPLTLLTNSFLDEDDPDLAFKTEFKALDPGELLRRHSVLERRINARCKGLLEVYAESLTLRGSLLLEATVLISSIGRFATFSNWKNHKPCWSATSLNLSMPACLFAEHT</sequence>
<dbReference type="Proteomes" id="UP000235371">
    <property type="component" value="Unassembled WGS sequence"/>
</dbReference>
<feature type="domain" description="Nephrocystin 3-like N-terminal" evidence="3">
    <location>
        <begin position="257"/>
        <end position="425"/>
    </location>
</feature>
<dbReference type="InterPro" id="IPR027417">
    <property type="entry name" value="P-loop_NTPase"/>
</dbReference>
<evidence type="ECO:0000313" key="5">
    <source>
        <dbReference type="EMBL" id="PMD53970.1"/>
    </source>
</evidence>